<evidence type="ECO:0000313" key="2">
    <source>
        <dbReference type="EMBL" id="XCH73637.1"/>
    </source>
</evidence>
<dbReference type="EMBL" id="CP157762">
    <property type="protein sequence ID" value="XBP92940.1"/>
    <property type="molecule type" value="Genomic_DNA"/>
</dbReference>
<gene>
    <name evidence="2" type="ORF">ABUL08_25705</name>
    <name evidence="1" type="ORF">VK199_25625</name>
</gene>
<name>A0AAU8HB57_9ACTN</name>
<proteinExistence type="predicted"/>
<reference evidence="2" key="2">
    <citation type="submission" date="2024-06" db="EMBL/GenBank/DDBJ databases">
        <title>Micromonospora mangrovi CCTCC AA 2012012 genome sequences.</title>
        <authorList>
            <person name="Gao J."/>
        </authorList>
    </citation>
    <scope>NUCLEOTIDE SEQUENCE</scope>
    <source>
        <strain evidence="2">CCTCC AA 2012012</strain>
    </source>
</reference>
<organism evidence="2">
    <name type="scientific">Micromonospora sp. CCTCC AA 2012012</name>
    <dbReference type="NCBI Taxonomy" id="3111921"/>
    <lineage>
        <taxon>Bacteria</taxon>
        <taxon>Bacillati</taxon>
        <taxon>Actinomycetota</taxon>
        <taxon>Actinomycetes</taxon>
        <taxon>Micromonosporales</taxon>
        <taxon>Micromonosporaceae</taxon>
        <taxon>Micromonospora</taxon>
    </lineage>
</organism>
<protein>
    <submittedName>
        <fullName evidence="2">Uncharacterized protein</fullName>
    </submittedName>
</protein>
<sequence length="84" mass="9287">MVTVPAGTRVSLRAGEWASHLGQLGTIHLDIRTVEVDGELEGMTGWTWVRGHALECSWESSDCTRDWCIKVAVQDTALYDAANR</sequence>
<dbReference type="RefSeq" id="WP_350932564.1">
    <property type="nucleotide sequence ID" value="NZ_CP157762.1"/>
</dbReference>
<evidence type="ECO:0000313" key="1">
    <source>
        <dbReference type="EMBL" id="XBP92940.1"/>
    </source>
</evidence>
<accession>A0AAU8HB57</accession>
<dbReference type="AlphaFoldDB" id="A0AAU8HB57"/>
<dbReference type="EMBL" id="CP159342">
    <property type="protein sequence ID" value="XCH73637.1"/>
    <property type="molecule type" value="Genomic_DNA"/>
</dbReference>
<reference evidence="1" key="1">
    <citation type="submission" date="2024-01" db="EMBL/GenBank/DDBJ databases">
        <title>The genome sequence of Micromonospora mangrovi CCTCC AA 2012012.</title>
        <authorList>
            <person name="Gao J."/>
        </authorList>
    </citation>
    <scope>NUCLEOTIDE SEQUENCE</scope>
    <source>
        <strain evidence="1">CCTCC AA 2012012</strain>
    </source>
</reference>